<sequence>MSDRQRITTEDRERLVAALREYGSYHVAAGLLGRTRGSVQTLASRMGAVAGDRARRDSWTPDEDAQAIAMAAGRRHTLPDIATALDRSPDAVAARLIVLVGTRAVADLPLPPMPDVAARKSPPSERERDDRKKPRTPTTGRKERKCLLCGNLFMSDSIGNRVCLECKRSDDWISPPVDVYLRPTCHV</sequence>
<dbReference type="EMBL" id="VWPK01000017">
    <property type="protein sequence ID" value="KAA5611826.1"/>
    <property type="molecule type" value="Genomic_DNA"/>
</dbReference>
<comment type="caution">
    <text evidence="2">The sequence shown here is derived from an EMBL/GenBank/DDBJ whole genome shotgun (WGS) entry which is preliminary data.</text>
</comment>
<reference evidence="2 3" key="1">
    <citation type="submission" date="2019-09" db="EMBL/GenBank/DDBJ databases">
        <title>Genome sequence of Rhodovastum atsumiense, a diverse member of the Acetobacteraceae family of non-sulfur purple photosynthetic bacteria.</title>
        <authorList>
            <person name="Meyer T."/>
            <person name="Kyndt J."/>
        </authorList>
    </citation>
    <scope>NUCLEOTIDE SEQUENCE [LARGE SCALE GENOMIC DNA]</scope>
    <source>
        <strain evidence="2 3">DSM 21279</strain>
    </source>
</reference>
<gene>
    <name evidence="2" type="ORF">F1189_12370</name>
</gene>
<feature type="region of interest" description="Disordered" evidence="1">
    <location>
        <begin position="110"/>
        <end position="140"/>
    </location>
</feature>
<evidence type="ECO:0000313" key="3">
    <source>
        <dbReference type="Proteomes" id="UP000325255"/>
    </source>
</evidence>
<organism evidence="2 3">
    <name type="scientific">Rhodovastum atsumiense</name>
    <dbReference type="NCBI Taxonomy" id="504468"/>
    <lineage>
        <taxon>Bacteria</taxon>
        <taxon>Pseudomonadati</taxon>
        <taxon>Pseudomonadota</taxon>
        <taxon>Alphaproteobacteria</taxon>
        <taxon>Acetobacterales</taxon>
        <taxon>Acetobacteraceae</taxon>
        <taxon>Rhodovastum</taxon>
    </lineage>
</organism>
<dbReference type="OrthoDB" id="7361228at2"/>
<evidence type="ECO:0000313" key="2">
    <source>
        <dbReference type="EMBL" id="KAA5611826.1"/>
    </source>
</evidence>
<proteinExistence type="predicted"/>
<name>A0A5M6IU32_9PROT</name>
<dbReference type="RefSeq" id="WP_150041060.1">
    <property type="nucleotide sequence ID" value="NZ_OW485605.1"/>
</dbReference>
<accession>A0A5M6IU32</accession>
<keyword evidence="3" id="KW-1185">Reference proteome</keyword>
<feature type="compositionally biased region" description="Basic and acidic residues" evidence="1">
    <location>
        <begin position="122"/>
        <end position="132"/>
    </location>
</feature>
<evidence type="ECO:0000256" key="1">
    <source>
        <dbReference type="SAM" id="MobiDB-lite"/>
    </source>
</evidence>
<protein>
    <submittedName>
        <fullName evidence="2">Uncharacterized protein</fullName>
    </submittedName>
</protein>
<dbReference type="Proteomes" id="UP000325255">
    <property type="component" value="Unassembled WGS sequence"/>
</dbReference>
<dbReference type="AlphaFoldDB" id="A0A5M6IU32"/>